<gene>
    <name evidence="2" type="ORF">TRIUR3_34533</name>
</gene>
<accession>M7ZXW9</accession>
<dbReference type="AlphaFoldDB" id="M7ZXW9"/>
<feature type="region of interest" description="Disordered" evidence="1">
    <location>
        <begin position="34"/>
        <end position="62"/>
    </location>
</feature>
<name>M7ZXW9_TRIUA</name>
<dbReference type="EMBL" id="KD050815">
    <property type="protein sequence ID" value="EMS64917.1"/>
    <property type="molecule type" value="Genomic_DNA"/>
</dbReference>
<evidence type="ECO:0000313" key="2">
    <source>
        <dbReference type="EMBL" id="EMS64917.1"/>
    </source>
</evidence>
<feature type="region of interest" description="Disordered" evidence="1">
    <location>
        <begin position="97"/>
        <end position="131"/>
    </location>
</feature>
<reference evidence="2" key="1">
    <citation type="journal article" date="2013" name="Nature">
        <title>Draft genome of the wheat A-genome progenitor Triticum urartu.</title>
        <authorList>
            <person name="Ling H.Q."/>
            <person name="Zhao S."/>
            <person name="Liu D."/>
            <person name="Wang J."/>
            <person name="Sun H."/>
            <person name="Zhang C."/>
            <person name="Fan H."/>
            <person name="Li D."/>
            <person name="Dong L."/>
            <person name="Tao Y."/>
            <person name="Gao C."/>
            <person name="Wu H."/>
            <person name="Li Y."/>
            <person name="Cui Y."/>
            <person name="Guo X."/>
            <person name="Zheng S."/>
            <person name="Wang B."/>
            <person name="Yu K."/>
            <person name="Liang Q."/>
            <person name="Yang W."/>
            <person name="Lou X."/>
            <person name="Chen J."/>
            <person name="Feng M."/>
            <person name="Jian J."/>
            <person name="Zhang X."/>
            <person name="Luo G."/>
            <person name="Jiang Y."/>
            <person name="Liu J."/>
            <person name="Wang Z."/>
            <person name="Sha Y."/>
            <person name="Zhang B."/>
            <person name="Wu H."/>
            <person name="Tang D."/>
            <person name="Shen Q."/>
            <person name="Xue P."/>
            <person name="Zou S."/>
            <person name="Wang X."/>
            <person name="Liu X."/>
            <person name="Wang F."/>
            <person name="Yang Y."/>
            <person name="An X."/>
            <person name="Dong Z."/>
            <person name="Zhang K."/>
            <person name="Zhang X."/>
            <person name="Luo M.C."/>
            <person name="Dvorak J."/>
            <person name="Tong Y."/>
            <person name="Wang J."/>
            <person name="Yang H."/>
            <person name="Li Z."/>
            <person name="Wang D."/>
            <person name="Zhang A."/>
            <person name="Wang J."/>
        </authorList>
    </citation>
    <scope>NUCLEOTIDE SEQUENCE</scope>
</reference>
<protein>
    <submittedName>
        <fullName evidence="2">Uncharacterized protein</fullName>
    </submittedName>
</protein>
<organism evidence="2">
    <name type="scientific">Triticum urartu</name>
    <name type="common">Red wild einkorn</name>
    <name type="synonym">Crithodium urartu</name>
    <dbReference type="NCBI Taxonomy" id="4572"/>
    <lineage>
        <taxon>Eukaryota</taxon>
        <taxon>Viridiplantae</taxon>
        <taxon>Streptophyta</taxon>
        <taxon>Embryophyta</taxon>
        <taxon>Tracheophyta</taxon>
        <taxon>Spermatophyta</taxon>
        <taxon>Magnoliopsida</taxon>
        <taxon>Liliopsida</taxon>
        <taxon>Poales</taxon>
        <taxon>Poaceae</taxon>
        <taxon>BOP clade</taxon>
        <taxon>Pooideae</taxon>
        <taxon>Triticodae</taxon>
        <taxon>Triticeae</taxon>
        <taxon>Triticinae</taxon>
        <taxon>Triticum</taxon>
    </lineage>
</organism>
<evidence type="ECO:0000256" key="1">
    <source>
        <dbReference type="SAM" id="MobiDB-lite"/>
    </source>
</evidence>
<sequence>MAAARPGSSTPATAARCDGKTVVMATAVSPLGDMSRRQWPVRPRVPKQAMGRDETGEAESVTSLCGRSFSRWQRGAVESETAAEGEATRTRDLIMLMRKSPSRETSSSLRNPLSTLTRIKLTSTRRTLQAR</sequence>
<feature type="compositionally biased region" description="Polar residues" evidence="1">
    <location>
        <begin position="103"/>
        <end position="131"/>
    </location>
</feature>
<proteinExistence type="predicted"/>